<reference evidence="14 15" key="1">
    <citation type="journal article" date="2012" name="BMC Genomics">
        <title>Comparative genomics of the white-rot fungi, Phanerochaete carnosa and P. chrysosporium, to elucidate the genetic basis of the distinct wood types they colonize.</title>
        <authorList>
            <person name="Suzuki H."/>
            <person name="MacDonald J."/>
            <person name="Syed K."/>
            <person name="Salamov A."/>
            <person name="Hori C."/>
            <person name="Aerts A."/>
            <person name="Henrissat B."/>
            <person name="Wiebenga A."/>
            <person name="vanKuyk P.A."/>
            <person name="Barry K."/>
            <person name="Lindquist E."/>
            <person name="LaButti K."/>
            <person name="Lapidus A."/>
            <person name="Lucas S."/>
            <person name="Coutinho P."/>
            <person name="Gong Y."/>
            <person name="Samejima M."/>
            <person name="Mahadevan R."/>
            <person name="Abou-Zaid M."/>
            <person name="de Vries R.P."/>
            <person name="Igarashi K."/>
            <person name="Yadav J.S."/>
            <person name="Grigoriev I.V."/>
            <person name="Master E.R."/>
        </authorList>
    </citation>
    <scope>NUCLEOTIDE SEQUENCE [LARGE SCALE GENOMIC DNA]</scope>
    <source>
        <strain evidence="14 15">HHB-10118-sp</strain>
    </source>
</reference>
<dbReference type="InterPro" id="IPR002004">
    <property type="entry name" value="PABP_HYD_C"/>
</dbReference>
<comment type="subcellular location">
    <subcellularLocation>
        <location evidence="1 10">Cytoplasm</location>
    </subcellularLocation>
</comment>
<dbReference type="SUPFAM" id="SSF54928">
    <property type="entry name" value="RNA-binding domain, RBD"/>
    <property type="match status" value="2"/>
</dbReference>
<dbReference type="SMART" id="SM00517">
    <property type="entry name" value="PolyA"/>
    <property type="match status" value="1"/>
</dbReference>
<dbReference type="FunFam" id="3.30.70.330:FF:000441">
    <property type="entry name" value="Polyadenylate-binding protein"/>
    <property type="match status" value="1"/>
</dbReference>
<dbReference type="OrthoDB" id="19742at2759"/>
<protein>
    <recommendedName>
        <fullName evidence="10">Polyadenylate-binding protein</fullName>
        <shortName evidence="10">PABP</shortName>
    </recommendedName>
</protein>
<dbReference type="CDD" id="cd12378">
    <property type="entry name" value="RRM1_I_PABPs"/>
    <property type="match status" value="1"/>
</dbReference>
<comment type="function">
    <text evidence="10">Binds the poly(A) tail of mRNA.</text>
</comment>
<comment type="similarity">
    <text evidence="2 10">Belongs to the polyadenylate-binding protein type-1 family.</text>
</comment>
<dbReference type="InParanoid" id="K5W880"/>
<dbReference type="FunCoup" id="K5W880">
    <property type="interactions" value="355"/>
</dbReference>
<dbReference type="Pfam" id="PF00076">
    <property type="entry name" value="RRM_1"/>
    <property type="match status" value="4"/>
</dbReference>
<dbReference type="Pfam" id="PF00658">
    <property type="entry name" value="MLLE"/>
    <property type="match status" value="1"/>
</dbReference>
<feature type="compositionally biased region" description="Pro residues" evidence="11">
    <location>
        <begin position="487"/>
        <end position="501"/>
    </location>
</feature>
<dbReference type="RefSeq" id="XP_007395681.1">
    <property type="nucleotide sequence ID" value="XM_007395619.1"/>
</dbReference>
<dbReference type="SUPFAM" id="SSF63570">
    <property type="entry name" value="PABC (PABP) domain"/>
    <property type="match status" value="1"/>
</dbReference>
<feature type="compositionally biased region" description="Low complexity" evidence="11">
    <location>
        <begin position="551"/>
        <end position="582"/>
    </location>
</feature>
<name>K5W880_PHACS</name>
<dbReference type="GO" id="GO:0051028">
    <property type="term" value="P:mRNA transport"/>
    <property type="evidence" value="ECO:0007669"/>
    <property type="project" value="UniProtKB-KW"/>
</dbReference>
<feature type="compositionally biased region" description="Low complexity" evidence="11">
    <location>
        <begin position="12"/>
        <end position="27"/>
    </location>
</feature>
<dbReference type="InterPro" id="IPR003954">
    <property type="entry name" value="RRM_euk-type"/>
</dbReference>
<dbReference type="CDD" id="cd12381">
    <property type="entry name" value="RRM4_I_PABPs"/>
    <property type="match status" value="1"/>
</dbReference>
<dbReference type="EMBL" id="JH930472">
    <property type="protein sequence ID" value="EKM55355.1"/>
    <property type="molecule type" value="Genomic_DNA"/>
</dbReference>
<keyword evidence="3" id="KW-0813">Transport</keyword>
<dbReference type="InterPro" id="IPR006515">
    <property type="entry name" value="PABP_1234"/>
</dbReference>
<dbReference type="NCBIfam" id="TIGR01628">
    <property type="entry name" value="PABP-1234"/>
    <property type="match status" value="1"/>
</dbReference>
<dbReference type="GO" id="GO:0003723">
    <property type="term" value="F:RNA binding"/>
    <property type="evidence" value="ECO:0007669"/>
    <property type="project" value="UniProtKB-UniRule"/>
</dbReference>
<dbReference type="InterPro" id="IPR000504">
    <property type="entry name" value="RRM_dom"/>
</dbReference>
<dbReference type="PROSITE" id="PS50102">
    <property type="entry name" value="RRM"/>
    <property type="match status" value="4"/>
</dbReference>
<evidence type="ECO:0000256" key="5">
    <source>
        <dbReference type="ARBA" id="ARBA00022737"/>
    </source>
</evidence>
<dbReference type="GO" id="GO:0010494">
    <property type="term" value="C:cytoplasmic stress granule"/>
    <property type="evidence" value="ECO:0007669"/>
    <property type="project" value="UniProtKB-ARBA"/>
</dbReference>
<keyword evidence="6" id="KW-0509">mRNA transport</keyword>
<dbReference type="PROSITE" id="PS51309">
    <property type="entry name" value="PABC"/>
    <property type="match status" value="1"/>
</dbReference>
<evidence type="ECO:0000313" key="15">
    <source>
        <dbReference type="Proteomes" id="UP000008370"/>
    </source>
</evidence>
<dbReference type="SMART" id="SM00360">
    <property type="entry name" value="RRM"/>
    <property type="match status" value="4"/>
</dbReference>
<dbReference type="SMART" id="SM00361">
    <property type="entry name" value="RRM_1"/>
    <property type="match status" value="4"/>
</dbReference>
<keyword evidence="15" id="KW-1185">Reference proteome</keyword>
<accession>K5W880</accession>
<evidence type="ECO:0000259" key="13">
    <source>
        <dbReference type="PROSITE" id="PS51309"/>
    </source>
</evidence>
<evidence type="ECO:0000256" key="7">
    <source>
        <dbReference type="ARBA" id="ARBA00022845"/>
    </source>
</evidence>
<feature type="region of interest" description="Disordered" evidence="11">
    <location>
        <begin position="460"/>
        <end position="582"/>
    </location>
</feature>
<dbReference type="PANTHER" id="PTHR24012">
    <property type="entry name" value="RNA BINDING PROTEIN"/>
    <property type="match status" value="1"/>
</dbReference>
<evidence type="ECO:0000256" key="4">
    <source>
        <dbReference type="ARBA" id="ARBA00022490"/>
    </source>
</evidence>
<evidence type="ECO:0000256" key="1">
    <source>
        <dbReference type="ARBA" id="ARBA00004496"/>
    </source>
</evidence>
<keyword evidence="7" id="KW-0810">Translation regulation</keyword>
<dbReference type="InterPro" id="IPR045305">
    <property type="entry name" value="RRM2_I_PABPs"/>
</dbReference>
<keyword evidence="4 10" id="KW-0963">Cytoplasm</keyword>
<dbReference type="InterPro" id="IPR012677">
    <property type="entry name" value="Nucleotide-bd_a/b_plait_sf"/>
</dbReference>
<dbReference type="Gene3D" id="1.10.1900.10">
    <property type="entry name" value="c-terminal domain of poly(a) binding protein"/>
    <property type="match status" value="1"/>
</dbReference>
<evidence type="ECO:0000256" key="11">
    <source>
        <dbReference type="SAM" id="MobiDB-lite"/>
    </source>
</evidence>
<feature type="domain" description="RRM" evidence="12">
    <location>
        <begin position="137"/>
        <end position="214"/>
    </location>
</feature>
<feature type="domain" description="RRM" evidence="12">
    <location>
        <begin position="49"/>
        <end position="127"/>
    </location>
</feature>
<dbReference type="InterPro" id="IPR035979">
    <property type="entry name" value="RBD_domain_sf"/>
</dbReference>
<dbReference type="AlphaFoldDB" id="K5W880"/>
<feature type="region of interest" description="Disordered" evidence="11">
    <location>
        <begin position="1"/>
        <end position="29"/>
    </location>
</feature>
<evidence type="ECO:0000313" key="14">
    <source>
        <dbReference type="EMBL" id="EKM55355.1"/>
    </source>
</evidence>
<sequence length="672" mass="72550">MSAAVVAPTQDVVPAPDASPSPAATPVAAPPAPVPAYNPPVPQLPSPSASLYVGELDPTVSEAMLFEIFNMIGPVASIRVCRDAVTRRSLGYAYVNYLNAADGERALEQLNYSLIKGRACRIMWSQRDPALRKTGQGNIFIKNLDEAIDNKALHDTFAAFGNVLSCKVATDEQGRSKGYGFVHYETAEAAETAIKAVNGMLLNDKKVYVGHHISKKERQSKLDEIRAQFTNIYVKNLDPEVSLEEFTQLFEQFGNVTSAVIQTDEEGNSKGFGFVNFEFHEEAQNAVDGLHDTEYNGRKLFVSRAQKKAEREEELRKSYEHAKMEKMSKYQGVNLYIKNLDDEIDDERLRAEFEPFGTITSAKVMRDEKGSSKGFGFVCFSSPDEATKAVAEMNNKMIGAKPLYVSLAQRREVRRQQLESQIAQRNQIRMQQAAAAGMPGYMNGPMYYPAGPGGFPPQGGRGMMGYGQPGMMPPRPRYTPNGQVPGMPLPPAPYGQPPAGPYPGMAYGRGTPRPGPGGRPPADAVSGPRPAGPSVAPGNRPQAGAPPPSAARPQQPGRPQPARNGTAPGQAPATPAALPAPAAAPAVPAFDTSTLVNLSPMEQKQMIGEMIYMQIVNQHPDLAGKITGMLLEMDNAELISLVASHDALDGKVSEALNVLQEFQSKEVAEVKA</sequence>
<evidence type="ECO:0000256" key="9">
    <source>
        <dbReference type="PROSITE-ProRule" id="PRU00176"/>
    </source>
</evidence>
<feature type="domain" description="RRM" evidence="12">
    <location>
        <begin position="333"/>
        <end position="410"/>
    </location>
</feature>
<dbReference type="InterPro" id="IPR034364">
    <property type="entry name" value="PABP_RRM1"/>
</dbReference>
<dbReference type="FunFam" id="3.30.70.330:FF:000648">
    <property type="entry name" value="Polyadenylate-binding protein"/>
    <property type="match status" value="1"/>
</dbReference>
<dbReference type="Proteomes" id="UP000008370">
    <property type="component" value="Unassembled WGS sequence"/>
</dbReference>
<dbReference type="CDD" id="cd12379">
    <property type="entry name" value="RRM2_I_PABPs"/>
    <property type="match status" value="1"/>
</dbReference>
<evidence type="ECO:0000256" key="6">
    <source>
        <dbReference type="ARBA" id="ARBA00022816"/>
    </source>
</evidence>
<evidence type="ECO:0000256" key="3">
    <source>
        <dbReference type="ARBA" id="ARBA00022448"/>
    </source>
</evidence>
<dbReference type="STRING" id="650164.K5W880"/>
<gene>
    <name evidence="14" type="ORF">PHACADRAFT_255926</name>
</gene>
<dbReference type="GeneID" id="18916429"/>
<feature type="compositionally biased region" description="Low complexity" evidence="11">
    <location>
        <begin position="502"/>
        <end position="512"/>
    </location>
</feature>
<evidence type="ECO:0000256" key="2">
    <source>
        <dbReference type="ARBA" id="ARBA00008557"/>
    </source>
</evidence>
<feature type="domain" description="RRM" evidence="12">
    <location>
        <begin position="230"/>
        <end position="307"/>
    </location>
</feature>
<evidence type="ECO:0000259" key="12">
    <source>
        <dbReference type="PROSITE" id="PS50102"/>
    </source>
</evidence>
<dbReference type="GO" id="GO:0006417">
    <property type="term" value="P:regulation of translation"/>
    <property type="evidence" value="ECO:0007669"/>
    <property type="project" value="UniProtKB-KW"/>
</dbReference>
<keyword evidence="5" id="KW-0677">Repeat</keyword>
<evidence type="ECO:0000256" key="8">
    <source>
        <dbReference type="ARBA" id="ARBA00022884"/>
    </source>
</evidence>
<dbReference type="Gene3D" id="3.30.70.330">
    <property type="match status" value="4"/>
</dbReference>
<dbReference type="KEGG" id="pco:PHACADRAFT_255926"/>
<evidence type="ECO:0000256" key="10">
    <source>
        <dbReference type="RuleBase" id="RU362004"/>
    </source>
</evidence>
<keyword evidence="8 9" id="KW-0694">RNA-binding</keyword>
<dbReference type="CDD" id="cd12380">
    <property type="entry name" value="RRM3_I_PABPs"/>
    <property type="match status" value="1"/>
</dbReference>
<dbReference type="FunFam" id="3.30.70.330:FF:000003">
    <property type="entry name" value="Polyadenylate-binding protein"/>
    <property type="match status" value="1"/>
</dbReference>
<organism evidence="14 15">
    <name type="scientific">Phanerochaete carnosa (strain HHB-10118-sp)</name>
    <name type="common">White-rot fungus</name>
    <name type="synonym">Peniophora carnosa</name>
    <dbReference type="NCBI Taxonomy" id="650164"/>
    <lineage>
        <taxon>Eukaryota</taxon>
        <taxon>Fungi</taxon>
        <taxon>Dikarya</taxon>
        <taxon>Basidiomycota</taxon>
        <taxon>Agaricomycotina</taxon>
        <taxon>Agaricomycetes</taxon>
        <taxon>Polyporales</taxon>
        <taxon>Phanerochaetaceae</taxon>
        <taxon>Phanerochaete</taxon>
    </lineage>
</organism>
<dbReference type="HOGENOM" id="CLU_012062_22_4_1"/>
<dbReference type="InterPro" id="IPR036053">
    <property type="entry name" value="PABP-dom"/>
</dbReference>
<feature type="domain" description="PABC" evidence="13">
    <location>
        <begin position="587"/>
        <end position="664"/>
    </location>
</feature>
<proteinExistence type="inferred from homology"/>